<dbReference type="EMBL" id="CAQQ02384589">
    <property type="status" value="NOT_ANNOTATED_CDS"/>
    <property type="molecule type" value="Genomic_DNA"/>
</dbReference>
<dbReference type="AlphaFoldDB" id="T1GXK3"/>
<protein>
    <recommendedName>
        <fullName evidence="3">Sushi domain-containing protein</fullName>
    </recommendedName>
</protein>
<organism evidence="1 2">
    <name type="scientific">Megaselia scalaris</name>
    <name type="common">Humpbacked fly</name>
    <name type="synonym">Phora scalaris</name>
    <dbReference type="NCBI Taxonomy" id="36166"/>
    <lineage>
        <taxon>Eukaryota</taxon>
        <taxon>Metazoa</taxon>
        <taxon>Ecdysozoa</taxon>
        <taxon>Arthropoda</taxon>
        <taxon>Hexapoda</taxon>
        <taxon>Insecta</taxon>
        <taxon>Pterygota</taxon>
        <taxon>Neoptera</taxon>
        <taxon>Endopterygota</taxon>
        <taxon>Diptera</taxon>
        <taxon>Brachycera</taxon>
        <taxon>Muscomorpha</taxon>
        <taxon>Platypezoidea</taxon>
        <taxon>Phoridae</taxon>
        <taxon>Megaseliini</taxon>
        <taxon>Megaselia</taxon>
    </lineage>
</organism>
<evidence type="ECO:0000313" key="2">
    <source>
        <dbReference type="Proteomes" id="UP000015102"/>
    </source>
</evidence>
<dbReference type="Proteomes" id="UP000015102">
    <property type="component" value="Unassembled WGS sequence"/>
</dbReference>
<evidence type="ECO:0000313" key="1">
    <source>
        <dbReference type="EnsemblMetazoa" id="MESCA008556-PA"/>
    </source>
</evidence>
<keyword evidence="2" id="KW-1185">Reference proteome</keyword>
<accession>T1GXK3</accession>
<evidence type="ECO:0008006" key="3">
    <source>
        <dbReference type="Google" id="ProtNLM"/>
    </source>
</evidence>
<dbReference type="EMBL" id="CAQQ02384588">
    <property type="status" value="NOT_ANNOTATED_CDS"/>
    <property type="molecule type" value="Genomic_DNA"/>
</dbReference>
<dbReference type="EnsemblMetazoa" id="MESCA008556-RA">
    <property type="protein sequence ID" value="MESCA008556-PA"/>
    <property type="gene ID" value="MESCA008556"/>
</dbReference>
<reference evidence="2" key="1">
    <citation type="submission" date="2013-02" db="EMBL/GenBank/DDBJ databases">
        <authorList>
            <person name="Hughes D."/>
        </authorList>
    </citation>
    <scope>NUCLEOTIDE SEQUENCE</scope>
    <source>
        <strain>Durham</strain>
        <strain evidence="2">NC isolate 2 -- Noor lab</strain>
    </source>
</reference>
<dbReference type="HOGENOM" id="CLU_2545186_0_0_1"/>
<sequence length="83" mass="9567">MQSEISTVCNLHSMVTCEDKCQWSGKIPECVCKFHKKYILKILNVDCGEQCGKFLRNGKWSGDEPRCEKVCEILRTALVLERE</sequence>
<name>T1GXK3_MEGSC</name>
<reference evidence="1" key="2">
    <citation type="submission" date="2015-06" db="UniProtKB">
        <authorList>
            <consortium name="EnsemblMetazoa"/>
        </authorList>
    </citation>
    <scope>IDENTIFICATION</scope>
</reference>
<proteinExistence type="predicted"/>